<protein>
    <submittedName>
        <fullName evidence="2">Uncharacterized protein</fullName>
    </submittedName>
</protein>
<dbReference type="AlphaFoldDB" id="A0A7C4ASH1"/>
<feature type="compositionally biased region" description="Basic and acidic residues" evidence="1">
    <location>
        <begin position="195"/>
        <end position="208"/>
    </location>
</feature>
<proteinExistence type="predicted"/>
<comment type="caution">
    <text evidence="2">The sequence shown here is derived from an EMBL/GenBank/DDBJ whole genome shotgun (WGS) entry which is preliminary data.</text>
</comment>
<feature type="compositionally biased region" description="Basic and acidic residues" evidence="1">
    <location>
        <begin position="216"/>
        <end position="230"/>
    </location>
</feature>
<accession>A0A7C4ASH1</accession>
<sequence length="246" mass="27668">MSIESAFLIPEPVLDRLRRGESEPISWTTQATFVLGCTMMLELQILFLTLIPVFSGIVPHDSLSGLSPSALFGVAETVTADFLQGTWQTSDEFFKWGVADRQKATLRSFRETGFVRFNKDGTVHMVNLFQPNEGRWEVTEKGLILKDPRYPEAPPRVVPVRKRDENRMWLLMPFSGGAIGIGLVRMPGEDIPFEELQKKAPKRAEPRRSPPPRVKPRADTAGEEEKERSSESAASQESNDAREPMP</sequence>
<dbReference type="EMBL" id="DTGT01000256">
    <property type="protein sequence ID" value="HGH61267.1"/>
    <property type="molecule type" value="Genomic_DNA"/>
</dbReference>
<feature type="region of interest" description="Disordered" evidence="1">
    <location>
        <begin position="195"/>
        <end position="246"/>
    </location>
</feature>
<evidence type="ECO:0000256" key="1">
    <source>
        <dbReference type="SAM" id="MobiDB-lite"/>
    </source>
</evidence>
<gene>
    <name evidence="2" type="ORF">ENV54_08220</name>
</gene>
<reference evidence="2" key="1">
    <citation type="journal article" date="2020" name="mSystems">
        <title>Genome- and Community-Level Interaction Insights into Carbon Utilization and Element Cycling Functions of Hydrothermarchaeota in Hydrothermal Sediment.</title>
        <authorList>
            <person name="Zhou Z."/>
            <person name="Liu Y."/>
            <person name="Xu W."/>
            <person name="Pan J."/>
            <person name="Luo Z.H."/>
            <person name="Li M."/>
        </authorList>
    </citation>
    <scope>NUCLEOTIDE SEQUENCE [LARGE SCALE GENOMIC DNA]</scope>
    <source>
        <strain evidence="2">SpSt-769</strain>
    </source>
</reference>
<organism evidence="2">
    <name type="scientific">Desulfomonile tiedjei</name>
    <dbReference type="NCBI Taxonomy" id="2358"/>
    <lineage>
        <taxon>Bacteria</taxon>
        <taxon>Pseudomonadati</taxon>
        <taxon>Thermodesulfobacteriota</taxon>
        <taxon>Desulfomonilia</taxon>
        <taxon>Desulfomonilales</taxon>
        <taxon>Desulfomonilaceae</taxon>
        <taxon>Desulfomonile</taxon>
    </lineage>
</organism>
<evidence type="ECO:0000313" key="2">
    <source>
        <dbReference type="EMBL" id="HGH61267.1"/>
    </source>
</evidence>
<name>A0A7C4ASH1_9BACT</name>